<comment type="caution">
    <text evidence="12">The sequence shown here is derived from an EMBL/GenBank/DDBJ whole genome shotgun (WGS) entry which is preliminary data.</text>
</comment>
<evidence type="ECO:0000256" key="8">
    <source>
        <dbReference type="ARBA" id="ARBA00022989"/>
    </source>
</evidence>
<dbReference type="RefSeq" id="WP_188644964.1">
    <property type="nucleotide sequence ID" value="NZ_BMKL01000001.1"/>
</dbReference>
<dbReference type="Gene3D" id="1.20.58.340">
    <property type="entry name" value="Magnesium transport protein CorA, transmembrane region"/>
    <property type="match status" value="2"/>
</dbReference>
<dbReference type="PANTHER" id="PTHR46494:SF3">
    <property type="entry name" value="ZINC TRANSPORT PROTEIN ZNTB"/>
    <property type="match status" value="1"/>
</dbReference>
<feature type="transmembrane region" description="Helical" evidence="11">
    <location>
        <begin position="314"/>
        <end position="334"/>
    </location>
</feature>
<dbReference type="EMBL" id="BMKL01000001">
    <property type="protein sequence ID" value="GGD99906.1"/>
    <property type="molecule type" value="Genomic_DNA"/>
</dbReference>
<comment type="similarity">
    <text evidence="2">Belongs to the CorA metal ion transporter (MIT) (TC 1.A.35) family.</text>
</comment>
<evidence type="ECO:0000256" key="4">
    <source>
        <dbReference type="ARBA" id="ARBA00022475"/>
    </source>
</evidence>
<keyword evidence="6 11" id="KW-0812">Transmembrane</keyword>
<dbReference type="SUPFAM" id="SSF143865">
    <property type="entry name" value="CorA soluble domain-like"/>
    <property type="match status" value="1"/>
</dbReference>
<keyword evidence="7" id="KW-0862">Zinc</keyword>
<dbReference type="Pfam" id="PF01544">
    <property type="entry name" value="CorA"/>
    <property type="match status" value="1"/>
</dbReference>
<evidence type="ECO:0000256" key="6">
    <source>
        <dbReference type="ARBA" id="ARBA00022692"/>
    </source>
</evidence>
<dbReference type="PANTHER" id="PTHR46494">
    <property type="entry name" value="CORA FAMILY METAL ION TRANSPORTER (EUROFUNG)"/>
    <property type="match status" value="1"/>
</dbReference>
<evidence type="ECO:0000256" key="5">
    <source>
        <dbReference type="ARBA" id="ARBA00022519"/>
    </source>
</evidence>
<keyword evidence="3" id="KW-0813">Transport</keyword>
<proteinExistence type="inferred from homology"/>
<keyword evidence="9" id="KW-0406">Ion transport</keyword>
<sequence length="340" mass="37912">MPADPDPNDDATHDGPLLIGRVLDGQGGARAVSWEQAQGWSARAPGEVLWLHLDRTVPGTDEWLMEELGIPAPTAALLTGDATRPRAFRDGEVLVATMRGINFNPGASPEDMRSMQLWSDGKRVLTLRRWPLQTPGDVLEELDAGRGPRDAGALITDLAKHLVNRMSPVIVDLNDELDQLEDAAFEPGNGEELLRRIGVIRRSILALKRHMSPQHVAMESISRDAPAWFEPHDRREIGETTALLRRFLDDLDVSKESAVVLMDELRARALARSEKTNRRLTLVATVFLPLSFLVGLFGINVGGMPWAEIPGHPLGFWFVTMLCVTFGIVTVWLFRRWKWM</sequence>
<dbReference type="InterPro" id="IPR002523">
    <property type="entry name" value="MgTranspt_CorA/ZnTranspt_ZntB"/>
</dbReference>
<keyword evidence="4" id="KW-1003">Cell membrane</keyword>
<evidence type="ECO:0000313" key="12">
    <source>
        <dbReference type="EMBL" id="GGD99906.1"/>
    </source>
</evidence>
<keyword evidence="10 11" id="KW-0472">Membrane</keyword>
<accession>A0ABQ1S8H7</accession>
<keyword evidence="8 11" id="KW-1133">Transmembrane helix</keyword>
<evidence type="ECO:0000256" key="11">
    <source>
        <dbReference type="SAM" id="Phobius"/>
    </source>
</evidence>
<evidence type="ECO:0000256" key="7">
    <source>
        <dbReference type="ARBA" id="ARBA00022833"/>
    </source>
</evidence>
<keyword evidence="13" id="KW-1185">Reference proteome</keyword>
<name>A0ABQ1S8H7_9SPHN</name>
<evidence type="ECO:0000256" key="3">
    <source>
        <dbReference type="ARBA" id="ARBA00022448"/>
    </source>
</evidence>
<keyword evidence="5" id="KW-0997">Cell inner membrane</keyword>
<protein>
    <submittedName>
        <fullName evidence="12">Transporter</fullName>
    </submittedName>
</protein>
<evidence type="ECO:0000313" key="13">
    <source>
        <dbReference type="Proteomes" id="UP000619041"/>
    </source>
</evidence>
<evidence type="ECO:0000256" key="2">
    <source>
        <dbReference type="ARBA" id="ARBA00009765"/>
    </source>
</evidence>
<dbReference type="InterPro" id="IPR045863">
    <property type="entry name" value="CorA_TM1_TM2"/>
</dbReference>
<gene>
    <name evidence="12" type="primary">cmaX</name>
    <name evidence="12" type="ORF">GCM10011515_19610</name>
</gene>
<evidence type="ECO:0000256" key="1">
    <source>
        <dbReference type="ARBA" id="ARBA00004651"/>
    </source>
</evidence>
<feature type="transmembrane region" description="Helical" evidence="11">
    <location>
        <begin position="280"/>
        <end position="302"/>
    </location>
</feature>
<organism evidence="12 13">
    <name type="scientific">Tsuneonella deserti</name>
    <dbReference type="NCBI Taxonomy" id="2035528"/>
    <lineage>
        <taxon>Bacteria</taxon>
        <taxon>Pseudomonadati</taxon>
        <taxon>Pseudomonadota</taxon>
        <taxon>Alphaproteobacteria</taxon>
        <taxon>Sphingomonadales</taxon>
        <taxon>Erythrobacteraceae</taxon>
        <taxon>Tsuneonella</taxon>
    </lineage>
</organism>
<reference evidence="13" key="1">
    <citation type="journal article" date="2019" name="Int. J. Syst. Evol. Microbiol.">
        <title>The Global Catalogue of Microorganisms (GCM) 10K type strain sequencing project: providing services to taxonomists for standard genome sequencing and annotation.</title>
        <authorList>
            <consortium name="The Broad Institute Genomics Platform"/>
            <consortium name="The Broad Institute Genome Sequencing Center for Infectious Disease"/>
            <person name="Wu L."/>
            <person name="Ma J."/>
        </authorList>
    </citation>
    <scope>NUCLEOTIDE SEQUENCE [LARGE SCALE GENOMIC DNA]</scope>
    <source>
        <strain evidence="13">CGMCC 1.15959</strain>
    </source>
</reference>
<evidence type="ECO:0000256" key="10">
    <source>
        <dbReference type="ARBA" id="ARBA00023136"/>
    </source>
</evidence>
<dbReference type="Gene3D" id="3.30.460.20">
    <property type="entry name" value="CorA soluble domain-like"/>
    <property type="match status" value="1"/>
</dbReference>
<comment type="subcellular location">
    <subcellularLocation>
        <location evidence="1">Cell membrane</location>
        <topology evidence="1">Multi-pass membrane protein</topology>
    </subcellularLocation>
</comment>
<dbReference type="Proteomes" id="UP000619041">
    <property type="component" value="Unassembled WGS sequence"/>
</dbReference>
<dbReference type="SUPFAM" id="SSF144083">
    <property type="entry name" value="Magnesium transport protein CorA, transmembrane region"/>
    <property type="match status" value="1"/>
</dbReference>
<evidence type="ECO:0000256" key="9">
    <source>
        <dbReference type="ARBA" id="ARBA00023065"/>
    </source>
</evidence>
<dbReference type="InterPro" id="IPR045861">
    <property type="entry name" value="CorA_cytoplasmic_dom"/>
</dbReference>